<feature type="coiled-coil region" evidence="1">
    <location>
        <begin position="55"/>
        <end position="97"/>
    </location>
</feature>
<evidence type="ECO:0000256" key="1">
    <source>
        <dbReference type="SAM" id="Coils"/>
    </source>
</evidence>
<proteinExistence type="predicted"/>
<keyword evidence="2" id="KW-0472">Membrane</keyword>
<reference evidence="3" key="1">
    <citation type="journal article" date="2021" name="Proc. Natl. Acad. Sci. U.S.A.">
        <title>A Catalog of Tens of Thousands of Viruses from Human Metagenomes Reveals Hidden Associations with Chronic Diseases.</title>
        <authorList>
            <person name="Tisza M.J."/>
            <person name="Buck C.B."/>
        </authorList>
    </citation>
    <scope>NUCLEOTIDE SEQUENCE</scope>
    <source>
        <strain evidence="3">CtZHD14</strain>
    </source>
</reference>
<sequence>MEVLINLFSQYSIESIIIFIMAIAVAFKAISELWEYFYDKLRKYFNYQTSKEQSYKEVIEGIEQLKKEIVLLKKEEITLLNKKVDESIEKSNDLKNQMALVTERLQESSRSHIIDRHHYFCYEIGHIDDLSLQSLEREYLYYKAAGGDTYIDSLMEGLRALPRLTSYGVKNIEKNEIDRKE</sequence>
<name>A0A8S5SWX4_9CAUD</name>
<keyword evidence="2" id="KW-0812">Transmembrane</keyword>
<keyword evidence="1" id="KW-0175">Coiled coil</keyword>
<evidence type="ECO:0000256" key="2">
    <source>
        <dbReference type="SAM" id="Phobius"/>
    </source>
</evidence>
<keyword evidence="2" id="KW-1133">Transmembrane helix</keyword>
<dbReference type="EMBL" id="BK032687">
    <property type="protein sequence ID" value="DAF55191.1"/>
    <property type="molecule type" value="Genomic_DNA"/>
</dbReference>
<protein>
    <submittedName>
        <fullName evidence="3">Uncharacterized protein</fullName>
    </submittedName>
</protein>
<organism evidence="3">
    <name type="scientific">Siphoviridae sp. ctZHD14</name>
    <dbReference type="NCBI Taxonomy" id="2827891"/>
    <lineage>
        <taxon>Viruses</taxon>
        <taxon>Duplodnaviria</taxon>
        <taxon>Heunggongvirae</taxon>
        <taxon>Uroviricota</taxon>
        <taxon>Caudoviricetes</taxon>
    </lineage>
</organism>
<feature type="transmembrane region" description="Helical" evidence="2">
    <location>
        <begin position="16"/>
        <end position="38"/>
    </location>
</feature>
<accession>A0A8S5SWX4</accession>
<evidence type="ECO:0000313" key="3">
    <source>
        <dbReference type="EMBL" id="DAF55191.1"/>
    </source>
</evidence>